<evidence type="ECO:0000256" key="2">
    <source>
        <dbReference type="ARBA" id="ARBA00022837"/>
    </source>
</evidence>
<accession>A0AAD8WMP0</accession>
<keyword evidence="1" id="KW-0479">Metal-binding</keyword>
<dbReference type="PANTHER" id="PTHR46502:SF15">
    <property type="entry name" value="16 KDA PHLOEM PROTEIN 1"/>
    <property type="match status" value="1"/>
</dbReference>
<dbReference type="Proteomes" id="UP001231189">
    <property type="component" value="Unassembled WGS sequence"/>
</dbReference>
<organism evidence="4 5">
    <name type="scientific">Lolium multiflorum</name>
    <name type="common">Italian ryegrass</name>
    <name type="synonym">Lolium perenne subsp. multiflorum</name>
    <dbReference type="NCBI Taxonomy" id="4521"/>
    <lineage>
        <taxon>Eukaryota</taxon>
        <taxon>Viridiplantae</taxon>
        <taxon>Streptophyta</taxon>
        <taxon>Embryophyta</taxon>
        <taxon>Tracheophyta</taxon>
        <taxon>Spermatophyta</taxon>
        <taxon>Magnoliopsida</taxon>
        <taxon>Liliopsida</taxon>
        <taxon>Poales</taxon>
        <taxon>Poaceae</taxon>
        <taxon>BOP clade</taxon>
        <taxon>Pooideae</taxon>
        <taxon>Poodae</taxon>
        <taxon>Poeae</taxon>
        <taxon>Poeae Chloroplast Group 2 (Poeae type)</taxon>
        <taxon>Loliodinae</taxon>
        <taxon>Loliinae</taxon>
        <taxon>Lolium</taxon>
    </lineage>
</organism>
<dbReference type="GO" id="GO:0046872">
    <property type="term" value="F:metal ion binding"/>
    <property type="evidence" value="ECO:0007669"/>
    <property type="project" value="UniProtKB-KW"/>
</dbReference>
<proteinExistence type="predicted"/>
<protein>
    <recommendedName>
        <fullName evidence="3">C2 domain-containing protein</fullName>
    </recommendedName>
</protein>
<dbReference type="SMART" id="SM00239">
    <property type="entry name" value="C2"/>
    <property type="match status" value="1"/>
</dbReference>
<evidence type="ECO:0000313" key="5">
    <source>
        <dbReference type="Proteomes" id="UP001231189"/>
    </source>
</evidence>
<evidence type="ECO:0000313" key="4">
    <source>
        <dbReference type="EMBL" id="KAK1668122.1"/>
    </source>
</evidence>
<keyword evidence="5" id="KW-1185">Reference proteome</keyword>
<evidence type="ECO:0000259" key="3">
    <source>
        <dbReference type="PROSITE" id="PS50004"/>
    </source>
</evidence>
<sequence>MGRGVLEVLLVDAKGLAGNDFLGRLDPYVVVQYRSQERKSSTARDQGRNPSWNEVFKFQINSTAANVQHKLILRILDHDNLSSDDFLGEASINVADLISIGVEKGTSELNLARYSVVTADNSYRGEIKVAITFTAAKRFLHCYRVYACEVDVIGNLEVYVP</sequence>
<dbReference type="AlphaFoldDB" id="A0AAD8WMP0"/>
<comment type="caution">
    <text evidence="4">The sequence shown here is derived from an EMBL/GenBank/DDBJ whole genome shotgun (WGS) entry which is preliminary data.</text>
</comment>
<name>A0AAD8WMP0_LOLMU</name>
<dbReference type="CDD" id="cd04049">
    <property type="entry name" value="C2_putative_Elicitor-responsive_gene"/>
    <property type="match status" value="1"/>
</dbReference>
<evidence type="ECO:0000256" key="1">
    <source>
        <dbReference type="ARBA" id="ARBA00022723"/>
    </source>
</evidence>
<dbReference type="SUPFAM" id="SSF49562">
    <property type="entry name" value="C2 domain (Calcium/lipid-binding domain, CaLB)"/>
    <property type="match status" value="1"/>
</dbReference>
<dbReference type="Pfam" id="PF00168">
    <property type="entry name" value="C2"/>
    <property type="match status" value="1"/>
</dbReference>
<keyword evidence="2" id="KW-0106">Calcium</keyword>
<dbReference type="Gene3D" id="2.60.40.150">
    <property type="entry name" value="C2 domain"/>
    <property type="match status" value="1"/>
</dbReference>
<dbReference type="PROSITE" id="PS50004">
    <property type="entry name" value="C2"/>
    <property type="match status" value="1"/>
</dbReference>
<dbReference type="InterPro" id="IPR000008">
    <property type="entry name" value="C2_dom"/>
</dbReference>
<dbReference type="EMBL" id="JAUUTY010000003">
    <property type="protein sequence ID" value="KAK1668122.1"/>
    <property type="molecule type" value="Genomic_DNA"/>
</dbReference>
<dbReference type="InterPro" id="IPR035892">
    <property type="entry name" value="C2_domain_sf"/>
</dbReference>
<reference evidence="4" key="1">
    <citation type="submission" date="2023-07" db="EMBL/GenBank/DDBJ databases">
        <title>A chromosome-level genome assembly of Lolium multiflorum.</title>
        <authorList>
            <person name="Chen Y."/>
            <person name="Copetti D."/>
            <person name="Kolliker R."/>
            <person name="Studer B."/>
        </authorList>
    </citation>
    <scope>NUCLEOTIDE SEQUENCE</scope>
    <source>
        <strain evidence="4">02402/16</strain>
        <tissue evidence="4">Leaf</tissue>
    </source>
</reference>
<feature type="domain" description="C2" evidence="3">
    <location>
        <begin position="1"/>
        <end position="110"/>
    </location>
</feature>
<dbReference type="PANTHER" id="PTHR46502">
    <property type="entry name" value="C2 DOMAIN-CONTAINING"/>
    <property type="match status" value="1"/>
</dbReference>
<gene>
    <name evidence="4" type="ORF">QYE76_056281</name>
</gene>